<keyword evidence="3" id="KW-1185">Reference proteome</keyword>
<reference evidence="2 3" key="1">
    <citation type="submission" date="2021-01" db="EMBL/GenBank/DDBJ databases">
        <title>Whole genome shotgun sequence of Actinoplanes palleronii NBRC 14916.</title>
        <authorList>
            <person name="Komaki H."/>
            <person name="Tamura T."/>
        </authorList>
    </citation>
    <scope>NUCLEOTIDE SEQUENCE [LARGE SCALE GENOMIC DNA]</scope>
    <source>
        <strain evidence="2 3">NBRC 14916</strain>
    </source>
</reference>
<evidence type="ECO:0000256" key="1">
    <source>
        <dbReference type="SAM" id="Phobius"/>
    </source>
</evidence>
<name>A0ABQ4BB56_9ACTN</name>
<protein>
    <submittedName>
        <fullName evidence="2">Uncharacterized protein</fullName>
    </submittedName>
</protein>
<sequence length="68" mass="7316">MRPERTVSCTVPAMFDFEYESDLHIPSAPRWGRIGSLSGTVFAMVGVALAAMTVPTFALVWALQLAGS</sequence>
<accession>A0ABQ4BB56</accession>
<evidence type="ECO:0000313" key="2">
    <source>
        <dbReference type="EMBL" id="GIE67480.1"/>
    </source>
</evidence>
<organism evidence="2 3">
    <name type="scientific">Actinoplanes palleronii</name>
    <dbReference type="NCBI Taxonomy" id="113570"/>
    <lineage>
        <taxon>Bacteria</taxon>
        <taxon>Bacillati</taxon>
        <taxon>Actinomycetota</taxon>
        <taxon>Actinomycetes</taxon>
        <taxon>Micromonosporales</taxon>
        <taxon>Micromonosporaceae</taxon>
        <taxon>Actinoplanes</taxon>
    </lineage>
</organism>
<comment type="caution">
    <text evidence="2">The sequence shown here is derived from an EMBL/GenBank/DDBJ whole genome shotgun (WGS) entry which is preliminary data.</text>
</comment>
<feature type="transmembrane region" description="Helical" evidence="1">
    <location>
        <begin position="41"/>
        <end position="63"/>
    </location>
</feature>
<dbReference type="EMBL" id="BOMS01000049">
    <property type="protein sequence ID" value="GIE67480.1"/>
    <property type="molecule type" value="Genomic_DNA"/>
</dbReference>
<gene>
    <name evidence="2" type="ORF">Apa02nite_035880</name>
</gene>
<keyword evidence="1" id="KW-0472">Membrane</keyword>
<evidence type="ECO:0000313" key="3">
    <source>
        <dbReference type="Proteomes" id="UP000624709"/>
    </source>
</evidence>
<dbReference type="Proteomes" id="UP000624709">
    <property type="component" value="Unassembled WGS sequence"/>
</dbReference>
<proteinExistence type="predicted"/>
<keyword evidence="1" id="KW-0812">Transmembrane</keyword>
<keyword evidence="1" id="KW-1133">Transmembrane helix</keyword>